<protein>
    <submittedName>
        <fullName evidence="2">Uncharacterized protein</fullName>
    </submittedName>
</protein>
<keyword evidence="3" id="KW-1185">Reference proteome</keyword>
<organism evidence="2 3">
    <name type="scientific">[Bacillus] enclensis</name>
    <dbReference type="NCBI Taxonomy" id="1402860"/>
    <lineage>
        <taxon>Bacteria</taxon>
        <taxon>Bacillati</taxon>
        <taxon>Bacillota</taxon>
        <taxon>Bacilli</taxon>
        <taxon>Bacillales</taxon>
        <taxon>Bacillaceae</taxon>
        <taxon>Rossellomorea</taxon>
    </lineage>
</organism>
<name>A0A1C4CMB2_9BACI</name>
<accession>A0A1C4CMB2</accession>
<evidence type="ECO:0000313" key="2">
    <source>
        <dbReference type="EMBL" id="SCC20225.1"/>
    </source>
</evidence>
<reference evidence="3" key="1">
    <citation type="submission" date="2016-08" db="EMBL/GenBank/DDBJ databases">
        <authorList>
            <person name="Varghese N."/>
            <person name="Submissions Spin"/>
        </authorList>
    </citation>
    <scope>NUCLEOTIDE SEQUENCE [LARGE SCALE GENOMIC DNA]</scope>
    <source>
        <strain evidence="3">SGD-1123</strain>
    </source>
</reference>
<keyword evidence="1" id="KW-1133">Transmembrane helix</keyword>
<gene>
    <name evidence="2" type="ORF">GA0061094_3118</name>
</gene>
<keyword evidence="1" id="KW-0472">Membrane</keyword>
<evidence type="ECO:0000313" key="3">
    <source>
        <dbReference type="Proteomes" id="UP000181997"/>
    </source>
</evidence>
<dbReference type="NCBIfam" id="NF045534">
    <property type="entry name" value="small_EYxxD"/>
    <property type="match status" value="1"/>
</dbReference>
<feature type="transmembrane region" description="Helical" evidence="1">
    <location>
        <begin position="12"/>
        <end position="28"/>
    </location>
</feature>
<sequence length="37" mass="4558">MFWEYLTDMSYVLFSLIGGIIAIAYVYIRRTRKRRVR</sequence>
<dbReference type="Proteomes" id="UP000181997">
    <property type="component" value="Unassembled WGS sequence"/>
</dbReference>
<keyword evidence="1" id="KW-0812">Transmembrane</keyword>
<proteinExistence type="predicted"/>
<dbReference type="EMBL" id="FMAU01000003">
    <property type="protein sequence ID" value="SCC20225.1"/>
    <property type="molecule type" value="Genomic_DNA"/>
</dbReference>
<evidence type="ECO:0000256" key="1">
    <source>
        <dbReference type="SAM" id="Phobius"/>
    </source>
</evidence>
<dbReference type="AlphaFoldDB" id="A0A1C4CMB2"/>